<sequence length="926" mass="107606">MSRGSEWRKWDLHVHTASSYDYKYKTDDCDELLVKSWREKELAVVAITDHFLIDAERIKKLQLLAPEITILPGVELRCDKGTSNLHVILIFSNQDLDKLSTRFSVIMKDDKARNKDNHDSIYWDYKDIVEFARTNNGIVSVHAGKKDKGIDDGITNSLEVNMAIKAEIAEYADVFEMGKINDIDNYNKFVFKTVRRKPMIICSDNHDPRNYQLKENLWIKADASFEGLLQAIKEPELRFFVGDIPPKKKIVNDNSHKFIDSIKIKGITPSDKWFDDEIPLNYDLVTIIGNKGNGKSALADIIGHAGNTHNNKFSFLSTEKFNQKPDYLGKNYGVVLKWKNGIEEEKLLFPTDNTLLVEKVKYLPQQYIEYVCNDLKDGFNDEIERLIFDYLPQEEKLGMDSLFHLMEYLTSNVVKDIDSKQVKLKEINAQIIEKENKSSLGEKRILNEKLNDYQKQLEQEANNKPIDVVKPNIDTQVEETLNMLNVQMEDLKKQFEIKKQDLDNLSKKQHLIESTLEQIEKAKNSVEEWFDKLNNNLLSNGVKEIVACKVDVNCEDLLSLKKQVESGINSIKLEISTIENDKKDGTLVLKLKETQQRITQITSKLSLAEVNYQNYLQDLIKWREKVAKVSENITKIREELRVLEEDIPIKLNELYESRKLICKEVYLLKKSIVEKYAQKYSYINSAISELDIKESEKPKIEINFYLDSNNMERKLFNHINQNVKSIFRGKEQAKENLSLLVETIKIDEFDSVFDSLKKIEDELKNSSSDYDKVFLDKAEFFNNLYGLDYIKTNYQLKLGDKLLSKLSPGERGLLLLIFYLLLDKENCPLIIDQPEDNLDNQSIFDRLVKYIIRAKAQRQIIIVTHNPNIAVACDSEQIIYSSMNKEELHLKYTYNSMEASEMRKYIVDVLEGTMPAFEKRSKKYTE</sequence>
<reference evidence="2 3" key="1">
    <citation type="submission" date="2015-06" db="EMBL/GenBank/DDBJ databases">
        <title>Draft genome sequence of the purine-degrading Clostridium cylindrosporum HC-1 (DSM 605).</title>
        <authorList>
            <person name="Poehlein A."/>
            <person name="Schiel-Bengelsdorf B."/>
            <person name="Bengelsdorf F."/>
            <person name="Daniel R."/>
            <person name="Duerre P."/>
        </authorList>
    </citation>
    <scope>NUCLEOTIDE SEQUENCE [LARGE SCALE GENOMIC DNA]</scope>
    <source>
        <strain evidence="2 3">DSM 605</strain>
    </source>
</reference>
<comment type="caution">
    <text evidence="2">The sequence shown here is derived from an EMBL/GenBank/DDBJ whole genome shotgun (WGS) entry which is preliminary data.</text>
</comment>
<dbReference type="InterPro" id="IPR054787">
    <property type="entry name" value="TrlF_ATPase"/>
</dbReference>
<dbReference type="SUPFAM" id="SSF89550">
    <property type="entry name" value="PHP domain-like"/>
    <property type="match status" value="1"/>
</dbReference>
<evidence type="ECO:0000313" key="2">
    <source>
        <dbReference type="EMBL" id="KMT20794.1"/>
    </source>
</evidence>
<proteinExistence type="predicted"/>
<dbReference type="SUPFAM" id="SSF52540">
    <property type="entry name" value="P-loop containing nucleoside triphosphate hydrolases"/>
    <property type="match status" value="1"/>
</dbReference>
<evidence type="ECO:0000256" key="1">
    <source>
        <dbReference type="SAM" id="Coils"/>
    </source>
</evidence>
<dbReference type="Gene3D" id="3.20.20.140">
    <property type="entry name" value="Metal-dependent hydrolases"/>
    <property type="match status" value="1"/>
</dbReference>
<dbReference type="InterPro" id="IPR027417">
    <property type="entry name" value="P-loop_NTPase"/>
</dbReference>
<dbReference type="AlphaFoldDB" id="A0A0J8D8W3"/>
<dbReference type="PATRIC" id="fig|1121307.3.peg.387"/>
<dbReference type="RefSeq" id="WP_048571198.1">
    <property type="nucleotide sequence ID" value="NZ_LFVU01000028.1"/>
</dbReference>
<dbReference type="InterPro" id="IPR016195">
    <property type="entry name" value="Pol/histidinol_Pase-like"/>
</dbReference>
<evidence type="ECO:0000313" key="3">
    <source>
        <dbReference type="Proteomes" id="UP000036756"/>
    </source>
</evidence>
<protein>
    <submittedName>
        <fullName evidence="2">ATPase involved in DNA repair</fullName>
    </submittedName>
</protein>
<dbReference type="Proteomes" id="UP000036756">
    <property type="component" value="Unassembled WGS sequence"/>
</dbReference>
<gene>
    <name evidence="2" type="ORF">CLCY_1c00260</name>
</gene>
<dbReference type="STRING" id="1121307.CLCY_1c00260"/>
<name>A0A0J8D8W3_CLOCY</name>
<dbReference type="CDD" id="cd07432">
    <property type="entry name" value="PHP_HisPPase"/>
    <property type="match status" value="1"/>
</dbReference>
<dbReference type="NCBIfam" id="NF045780">
    <property type="entry name" value="TrlF_fam_ATP"/>
    <property type="match status" value="1"/>
</dbReference>
<dbReference type="OrthoDB" id="9791620at2"/>
<keyword evidence="3" id="KW-1185">Reference proteome</keyword>
<feature type="coiled-coil region" evidence="1">
    <location>
        <begin position="591"/>
        <end position="646"/>
    </location>
</feature>
<organism evidence="2 3">
    <name type="scientific">Clostridium cylindrosporum DSM 605</name>
    <dbReference type="NCBI Taxonomy" id="1121307"/>
    <lineage>
        <taxon>Bacteria</taxon>
        <taxon>Bacillati</taxon>
        <taxon>Bacillota</taxon>
        <taxon>Clostridia</taxon>
        <taxon>Eubacteriales</taxon>
        <taxon>Clostridiaceae</taxon>
        <taxon>Clostridium</taxon>
    </lineage>
</organism>
<feature type="coiled-coil region" evidence="1">
    <location>
        <begin position="417"/>
        <end position="536"/>
    </location>
</feature>
<dbReference type="Gene3D" id="3.40.50.300">
    <property type="entry name" value="P-loop containing nucleotide triphosphate hydrolases"/>
    <property type="match status" value="1"/>
</dbReference>
<keyword evidence="1" id="KW-0175">Coiled coil</keyword>
<dbReference type="EMBL" id="LFVU01000028">
    <property type="protein sequence ID" value="KMT20794.1"/>
    <property type="molecule type" value="Genomic_DNA"/>
</dbReference>
<accession>A0A0J8D8W3</accession>